<gene>
    <name evidence="1" type="ORF">BN961_00330</name>
</gene>
<sequence length="51" mass="5556">MDRAISEQAIKLILTEIHLRLGEATRLARAATTCAEAGAPAKAQYRWTSSN</sequence>
<comment type="caution">
    <text evidence="1">The sequence shown here is derived from an EMBL/GenBank/DDBJ whole genome shotgun (WGS) entry which is preliminary data.</text>
</comment>
<evidence type="ECO:0000313" key="1">
    <source>
        <dbReference type="EMBL" id="CEG06949.1"/>
    </source>
</evidence>
<dbReference type="EMBL" id="CCAZ020000001">
    <property type="protein sequence ID" value="CEG06949.1"/>
    <property type="molecule type" value="Genomic_DNA"/>
</dbReference>
<accession>A0A090MMR6</accession>
<reference evidence="1 2" key="1">
    <citation type="journal article" date="2014" name="Genome Announc.">
        <title>Genome Sequence of Afipia felis Strain 76713, Isolated in Hospital Water Using an Amoeba Co-Culture Procedure.</title>
        <authorList>
            <person name="Benamar S."/>
            <person name="La Scola B."/>
            <person name="Croce O."/>
        </authorList>
    </citation>
    <scope>NUCLEOTIDE SEQUENCE [LARGE SCALE GENOMIC DNA]</scope>
    <source>
        <strain evidence="1 2">76713</strain>
    </source>
</reference>
<dbReference type="STRING" id="1035.BN961_00330"/>
<evidence type="ECO:0000313" key="2">
    <source>
        <dbReference type="Proteomes" id="UP000035762"/>
    </source>
</evidence>
<name>A0A090MMR6_AFIFE</name>
<keyword evidence="2" id="KW-1185">Reference proteome</keyword>
<proteinExistence type="predicted"/>
<dbReference type="Proteomes" id="UP000035762">
    <property type="component" value="Unassembled WGS sequence"/>
</dbReference>
<dbReference type="AlphaFoldDB" id="A0A090MMR6"/>
<organism evidence="1 2">
    <name type="scientific">Afipia felis</name>
    <name type="common">Cat scratch disease bacillus</name>
    <dbReference type="NCBI Taxonomy" id="1035"/>
    <lineage>
        <taxon>Bacteria</taxon>
        <taxon>Pseudomonadati</taxon>
        <taxon>Pseudomonadota</taxon>
        <taxon>Alphaproteobacteria</taxon>
        <taxon>Hyphomicrobiales</taxon>
        <taxon>Nitrobacteraceae</taxon>
        <taxon>Afipia</taxon>
    </lineage>
</organism>
<protein>
    <submittedName>
        <fullName evidence="1">Uncharacterized protein</fullName>
    </submittedName>
</protein>